<organism evidence="1 2">
    <name type="scientific">Rhodocollybia butyracea</name>
    <dbReference type="NCBI Taxonomy" id="206335"/>
    <lineage>
        <taxon>Eukaryota</taxon>
        <taxon>Fungi</taxon>
        <taxon>Dikarya</taxon>
        <taxon>Basidiomycota</taxon>
        <taxon>Agaricomycotina</taxon>
        <taxon>Agaricomycetes</taxon>
        <taxon>Agaricomycetidae</taxon>
        <taxon>Agaricales</taxon>
        <taxon>Marasmiineae</taxon>
        <taxon>Omphalotaceae</taxon>
        <taxon>Rhodocollybia</taxon>
    </lineage>
</organism>
<feature type="non-terminal residue" evidence="1">
    <location>
        <position position="268"/>
    </location>
</feature>
<dbReference type="EMBL" id="JADNRY010001303">
    <property type="protein sequence ID" value="KAF9018217.1"/>
    <property type="molecule type" value="Genomic_DNA"/>
</dbReference>
<proteinExistence type="predicted"/>
<dbReference type="AlphaFoldDB" id="A0A9P5TVF4"/>
<dbReference type="Proteomes" id="UP000772434">
    <property type="component" value="Unassembled WGS sequence"/>
</dbReference>
<name>A0A9P5TVF4_9AGAR</name>
<accession>A0A9P5TVF4</accession>
<sequence length="268" mass="30906">LEQQEDPPPTSSQYSNRLCTQSLRETIPCTQEECYQWVPIEFEGTAQNAYVNLNSPILNHTTGWKVRTISLYLRSGKAIQIAREEVEPIILRSHVTTYPFFAIQDCIQFFNGVLDGDSSSIIATYKPSSREWQHHDVTTKRRWPLSYSYNEITAGMRQYGTLQDARYSPGKSFHMAFPHSPNAKTIFRRHYQVFISAEQTHCSWNGTWDSFVENQKKVHSPAVQNVGGWRFEDLTSQNMDGWGTADLATQNMDEWSNEDLAFLDSFIE</sequence>
<reference evidence="1" key="1">
    <citation type="submission" date="2020-11" db="EMBL/GenBank/DDBJ databases">
        <authorList>
            <consortium name="DOE Joint Genome Institute"/>
            <person name="Ahrendt S."/>
            <person name="Riley R."/>
            <person name="Andreopoulos W."/>
            <person name="Labutti K."/>
            <person name="Pangilinan J."/>
            <person name="Ruiz-Duenas F.J."/>
            <person name="Barrasa J.M."/>
            <person name="Sanchez-Garcia M."/>
            <person name="Camarero S."/>
            <person name="Miyauchi S."/>
            <person name="Serrano A."/>
            <person name="Linde D."/>
            <person name="Babiker R."/>
            <person name="Drula E."/>
            <person name="Ayuso-Fernandez I."/>
            <person name="Pacheco R."/>
            <person name="Padilla G."/>
            <person name="Ferreira P."/>
            <person name="Barriuso J."/>
            <person name="Kellner H."/>
            <person name="Castanera R."/>
            <person name="Alfaro M."/>
            <person name="Ramirez L."/>
            <person name="Pisabarro A.G."/>
            <person name="Kuo A."/>
            <person name="Tritt A."/>
            <person name="Lipzen A."/>
            <person name="He G."/>
            <person name="Yan M."/>
            <person name="Ng V."/>
            <person name="Cullen D."/>
            <person name="Martin F."/>
            <person name="Rosso M.-N."/>
            <person name="Henrissat B."/>
            <person name="Hibbett D."/>
            <person name="Martinez A.T."/>
            <person name="Grigoriev I.V."/>
        </authorList>
    </citation>
    <scope>NUCLEOTIDE SEQUENCE</scope>
    <source>
        <strain evidence="1">AH 40177</strain>
    </source>
</reference>
<keyword evidence="2" id="KW-1185">Reference proteome</keyword>
<evidence type="ECO:0000313" key="1">
    <source>
        <dbReference type="EMBL" id="KAF9018217.1"/>
    </source>
</evidence>
<gene>
    <name evidence="1" type="ORF">BDP27DRAFT_1378459</name>
</gene>
<comment type="caution">
    <text evidence="1">The sequence shown here is derived from an EMBL/GenBank/DDBJ whole genome shotgun (WGS) entry which is preliminary data.</text>
</comment>
<evidence type="ECO:0000313" key="2">
    <source>
        <dbReference type="Proteomes" id="UP000772434"/>
    </source>
</evidence>
<protein>
    <submittedName>
        <fullName evidence="1">Uncharacterized protein</fullName>
    </submittedName>
</protein>